<dbReference type="STRING" id="13249.T1HX79"/>
<accession>T1HX79</accession>
<name>T1HX79_RHOPR</name>
<dbReference type="InParanoid" id="T1HX79"/>
<organism evidence="1 2">
    <name type="scientific">Rhodnius prolixus</name>
    <name type="common">Triatomid bug</name>
    <dbReference type="NCBI Taxonomy" id="13249"/>
    <lineage>
        <taxon>Eukaryota</taxon>
        <taxon>Metazoa</taxon>
        <taxon>Ecdysozoa</taxon>
        <taxon>Arthropoda</taxon>
        <taxon>Hexapoda</taxon>
        <taxon>Insecta</taxon>
        <taxon>Pterygota</taxon>
        <taxon>Neoptera</taxon>
        <taxon>Paraneoptera</taxon>
        <taxon>Hemiptera</taxon>
        <taxon>Heteroptera</taxon>
        <taxon>Panheteroptera</taxon>
        <taxon>Cimicomorpha</taxon>
        <taxon>Reduviidae</taxon>
        <taxon>Triatominae</taxon>
        <taxon>Rhodnius</taxon>
    </lineage>
</organism>
<evidence type="ECO:0000313" key="1">
    <source>
        <dbReference type="EnsemblMetazoa" id="RPRC008649-PA"/>
    </source>
</evidence>
<evidence type="ECO:0008006" key="3">
    <source>
        <dbReference type="Google" id="ProtNLM"/>
    </source>
</evidence>
<dbReference type="Gene3D" id="1.20.1070.10">
    <property type="entry name" value="Rhodopsin 7-helix transmembrane proteins"/>
    <property type="match status" value="1"/>
</dbReference>
<dbReference type="EnsemblMetazoa" id="RPRC008649-RA">
    <property type="protein sequence ID" value="RPRC008649-PA"/>
    <property type="gene ID" value="RPRC008649"/>
</dbReference>
<dbReference type="SUPFAM" id="SSF81321">
    <property type="entry name" value="Family A G protein-coupled receptor-like"/>
    <property type="match status" value="1"/>
</dbReference>
<dbReference type="HOGENOM" id="CLU_1818195_0_0_1"/>
<sequence length="142" mass="16477">MSRVTERPLVPVENESIYFCANEKLSSEAMQWYHSVLVLLQYFIPLTVIIFAYARMGLTLWGATAPGNAQSERDANIMRNKKKEKFKREFQVRLQTPCLKKRHRSAPLTRELSGFESSRSEWKRKSTMKNGMLINPATITLH</sequence>
<protein>
    <recommendedName>
        <fullName evidence="3">G-protein coupled receptors family 1 profile domain-containing protein</fullName>
    </recommendedName>
</protein>
<dbReference type="AlphaFoldDB" id="T1HX79"/>
<evidence type="ECO:0000313" key="2">
    <source>
        <dbReference type="Proteomes" id="UP000015103"/>
    </source>
</evidence>
<dbReference type="Proteomes" id="UP000015103">
    <property type="component" value="Unassembled WGS sequence"/>
</dbReference>
<dbReference type="VEuPathDB" id="VectorBase:RPRC008649"/>
<proteinExistence type="predicted"/>
<keyword evidence="2" id="KW-1185">Reference proteome</keyword>
<dbReference type="eggNOG" id="KOG4219">
    <property type="taxonomic scope" value="Eukaryota"/>
</dbReference>
<reference evidence="1" key="1">
    <citation type="submission" date="2015-05" db="UniProtKB">
        <authorList>
            <consortium name="EnsemblMetazoa"/>
        </authorList>
    </citation>
    <scope>IDENTIFICATION</scope>
</reference>
<dbReference type="EMBL" id="ACPB03005336">
    <property type="status" value="NOT_ANNOTATED_CDS"/>
    <property type="molecule type" value="Genomic_DNA"/>
</dbReference>